<organism evidence="6 7">
    <name type="scientific">Dendrobium thyrsiflorum</name>
    <name type="common">Pinecone-like raceme dendrobium</name>
    <name type="synonym">Orchid</name>
    <dbReference type="NCBI Taxonomy" id="117978"/>
    <lineage>
        <taxon>Eukaryota</taxon>
        <taxon>Viridiplantae</taxon>
        <taxon>Streptophyta</taxon>
        <taxon>Embryophyta</taxon>
        <taxon>Tracheophyta</taxon>
        <taxon>Spermatophyta</taxon>
        <taxon>Magnoliopsida</taxon>
        <taxon>Liliopsida</taxon>
        <taxon>Asparagales</taxon>
        <taxon>Orchidaceae</taxon>
        <taxon>Epidendroideae</taxon>
        <taxon>Malaxideae</taxon>
        <taxon>Dendrobiinae</taxon>
        <taxon>Dendrobium</taxon>
    </lineage>
</organism>
<proteinExistence type="predicted"/>
<dbReference type="InterPro" id="IPR032872">
    <property type="entry name" value="WAK_assoc_C"/>
</dbReference>
<feature type="domain" description="Wall-associated receptor kinase galacturonan-binding" evidence="4">
    <location>
        <begin position="329"/>
        <end position="373"/>
    </location>
</feature>
<evidence type="ECO:0000259" key="5">
    <source>
        <dbReference type="Pfam" id="PF14380"/>
    </source>
</evidence>
<dbReference type="Proteomes" id="UP001552299">
    <property type="component" value="Unassembled WGS sequence"/>
</dbReference>
<dbReference type="AlphaFoldDB" id="A0ABD0UZH4"/>
<evidence type="ECO:0000256" key="2">
    <source>
        <dbReference type="ARBA" id="ARBA00022729"/>
    </source>
</evidence>
<evidence type="ECO:0000256" key="1">
    <source>
        <dbReference type="ARBA" id="ARBA00004167"/>
    </source>
</evidence>
<keyword evidence="7" id="KW-1185">Reference proteome</keyword>
<dbReference type="InterPro" id="IPR025287">
    <property type="entry name" value="WAK_GUB"/>
</dbReference>
<reference evidence="6 7" key="1">
    <citation type="journal article" date="2024" name="Plant Biotechnol. J.">
        <title>Dendrobium thyrsiflorum genome and its molecular insights into genes involved in important horticultural traits.</title>
        <authorList>
            <person name="Chen B."/>
            <person name="Wang J.Y."/>
            <person name="Zheng P.J."/>
            <person name="Li K.L."/>
            <person name="Liang Y.M."/>
            <person name="Chen X.F."/>
            <person name="Zhang C."/>
            <person name="Zhao X."/>
            <person name="He X."/>
            <person name="Zhang G.Q."/>
            <person name="Liu Z.J."/>
            <person name="Xu Q."/>
        </authorList>
    </citation>
    <scope>NUCLEOTIDE SEQUENCE [LARGE SCALE GENOMIC DNA]</scope>
    <source>
        <strain evidence="6">GZMU011</strain>
    </source>
</reference>
<feature type="domain" description="Wall-associated receptor kinase C-terminal" evidence="5">
    <location>
        <begin position="230"/>
        <end position="300"/>
    </location>
</feature>
<evidence type="ECO:0000313" key="6">
    <source>
        <dbReference type="EMBL" id="KAL0915478.1"/>
    </source>
</evidence>
<evidence type="ECO:0000259" key="4">
    <source>
        <dbReference type="Pfam" id="PF13947"/>
    </source>
</evidence>
<dbReference type="EMBL" id="JANQDX010000012">
    <property type="protein sequence ID" value="KAL0915478.1"/>
    <property type="molecule type" value="Genomic_DNA"/>
</dbReference>
<comment type="caution">
    <text evidence="6">The sequence shown here is derived from an EMBL/GenBank/DDBJ whole genome shotgun (WGS) entry which is preliminary data.</text>
</comment>
<evidence type="ECO:0000313" key="7">
    <source>
        <dbReference type="Proteomes" id="UP001552299"/>
    </source>
</evidence>
<evidence type="ECO:0000256" key="3">
    <source>
        <dbReference type="ARBA" id="ARBA00023180"/>
    </source>
</evidence>
<gene>
    <name evidence="6" type="ORF">M5K25_015898</name>
</gene>
<dbReference type="PANTHER" id="PTHR33138:SF75">
    <property type="entry name" value="WALL-ASSOCIATED RECEPTOR KINASE GALACTURONAN-BINDING DOMAIN-CONTAINING PROTEIN"/>
    <property type="match status" value="1"/>
</dbReference>
<protein>
    <submittedName>
        <fullName evidence="6">Uncharacterized protein</fullName>
    </submittedName>
</protein>
<dbReference type="GO" id="GO:0016020">
    <property type="term" value="C:membrane"/>
    <property type="evidence" value="ECO:0007669"/>
    <property type="project" value="UniProtKB-SubCell"/>
</dbReference>
<keyword evidence="3" id="KW-0325">Glycoprotein</keyword>
<dbReference type="Pfam" id="PF13947">
    <property type="entry name" value="GUB_WAK_bind"/>
    <property type="match status" value="2"/>
</dbReference>
<keyword evidence="2" id="KW-0732">Signal</keyword>
<comment type="subcellular location">
    <subcellularLocation>
        <location evidence="1">Membrane</location>
        <topology evidence="1">Single-pass membrane protein</topology>
    </subcellularLocation>
</comment>
<sequence>MQDLLFPFTVHLLSPPLNSSPSPFFPPTLSTTKRKYFFYISLPTNIASNLLDDMPQRVLIFFFPLLTLFFHLSSALVAMDPYYRNCYRPFHCRGSNINVSFPFSLPDSPRYCGFPGYELYCSDDAKSEPSISLDGVNYRVKNIDYEQGLLTLVESNFLLGNSCPQTFANASINSTLFDVADLDVNLTVYINCIYPIPALMEIFCFNDSFGPYSYYKLDKGPPPFLLGLLGGCQLMAAVPLGEMAAMSLNSNSSKFGEVLKQGFGLKWTAGKDWCRRCIDSGGVCGYNSTRASDPICFCPNNTSLGNCPYERTIERRDYSLQTPDGRTVWLRSPDYCGLPSFELLCEDETPKLIMAPEEYPVLNISYDRRTATVFFPSTASLLSSPHFPLAHSTVSFCLSTTARRPGLDSWRSIAHGNKSYAFLGGAYGMQDSEDLIGSCYTVVRPVPTLSSTPSFSQMGFF</sequence>
<accession>A0ABD0UZH4</accession>
<dbReference type="PANTHER" id="PTHR33138">
    <property type="entry name" value="OS01G0690200 PROTEIN"/>
    <property type="match status" value="1"/>
</dbReference>
<dbReference type="Pfam" id="PF14380">
    <property type="entry name" value="WAK_assoc"/>
    <property type="match status" value="1"/>
</dbReference>
<feature type="domain" description="Wall-associated receptor kinase galacturonan-binding" evidence="4">
    <location>
        <begin position="88"/>
        <end position="153"/>
    </location>
</feature>
<name>A0ABD0UZH4_DENTH</name>